<keyword evidence="3" id="KW-1185">Reference proteome</keyword>
<feature type="transmembrane region" description="Helical" evidence="1">
    <location>
        <begin position="440"/>
        <end position="463"/>
    </location>
</feature>
<dbReference type="HOGENOM" id="CLU_035163_0_0_1"/>
<keyword evidence="1" id="KW-0812">Transmembrane</keyword>
<accession>S3CIW8</accession>
<dbReference type="RefSeq" id="XP_008085637.1">
    <property type="nucleotide sequence ID" value="XM_008087446.1"/>
</dbReference>
<dbReference type="OMA" id="CRANARM"/>
<evidence type="ECO:0000313" key="3">
    <source>
        <dbReference type="Proteomes" id="UP000016922"/>
    </source>
</evidence>
<keyword evidence="1" id="KW-1133">Transmembrane helix</keyword>
<keyword evidence="1" id="KW-0472">Membrane</keyword>
<evidence type="ECO:0000313" key="2">
    <source>
        <dbReference type="EMBL" id="EPE26447.1"/>
    </source>
</evidence>
<gene>
    <name evidence="2" type="ORF">GLAREA_02360</name>
</gene>
<proteinExistence type="predicted"/>
<evidence type="ECO:0000256" key="1">
    <source>
        <dbReference type="SAM" id="Phobius"/>
    </source>
</evidence>
<name>S3CIW8_GLAL2</name>
<dbReference type="OrthoDB" id="3597845at2759"/>
<dbReference type="AlphaFoldDB" id="S3CIW8"/>
<feature type="transmembrane region" description="Helical" evidence="1">
    <location>
        <begin position="12"/>
        <end position="38"/>
    </location>
</feature>
<reference evidence="2 3" key="1">
    <citation type="journal article" date="2013" name="BMC Genomics">
        <title>Genomics-driven discovery of the pneumocandin biosynthetic gene cluster in the fungus Glarea lozoyensis.</title>
        <authorList>
            <person name="Chen L."/>
            <person name="Yue Q."/>
            <person name="Zhang X."/>
            <person name="Xiang M."/>
            <person name="Wang C."/>
            <person name="Li S."/>
            <person name="Che Y."/>
            <person name="Ortiz-Lopez F.J."/>
            <person name="Bills G.F."/>
            <person name="Liu X."/>
            <person name="An Z."/>
        </authorList>
    </citation>
    <scope>NUCLEOTIDE SEQUENCE [LARGE SCALE GENOMIC DNA]</scope>
    <source>
        <strain evidence="3">ATCC 20868 / MF5171</strain>
    </source>
</reference>
<sequence>MGIKRFFALHPRTLNTVITCVLLAASVACYPLFLILFLRPGWYNIQSLLTPNTGNIKPTVVVGLLTALFSGVTAALATRAVEHSLWRCLRPEESNSRKLTVEEARNMASWSTSGTGRLWYTISGSSWPLKFASLLLLFLSILNPVIVSGISQRQSSNQTLKFQAASGQRFKGYLDSANNAYNGGNFRDIPGTAAAIVSMSNLTAPSSSICESASCYVEALAPSIQATCTSRTLANPNDYGAIGQGVTSSQLCSTLDPKLCVTLVKSNPATFANFSGGFSPACSSASNICAGVFSIIFGAWVMRPGDVVPHDINTVECTLSYGNVTIIQNGQASPRLLRNSFIQSRYDTSQYPELVPLKRIYTDSASNSPYTFSGVKAGTGANTLYASSVGTLLLDPAMNIPANIVAARIQSAFETSTLMAFSRSPTSSDLHFTYSQDYSYYVYDAKVLLILIAPLLGTILALWGRLWVGGREVVGYDVVGIARMGPVQGVEGKSELGWDFEREEEIARMNIRCVANGEGKRLFASSAT</sequence>
<feature type="transmembrane region" description="Helical" evidence="1">
    <location>
        <begin position="131"/>
        <end position="151"/>
    </location>
</feature>
<feature type="transmembrane region" description="Helical" evidence="1">
    <location>
        <begin position="58"/>
        <end position="77"/>
    </location>
</feature>
<dbReference type="GeneID" id="19461417"/>
<dbReference type="Proteomes" id="UP000016922">
    <property type="component" value="Unassembled WGS sequence"/>
</dbReference>
<dbReference type="eggNOG" id="ENOG502SRY0">
    <property type="taxonomic scope" value="Eukaryota"/>
</dbReference>
<dbReference type="EMBL" id="KE145370">
    <property type="protein sequence ID" value="EPE26447.1"/>
    <property type="molecule type" value="Genomic_DNA"/>
</dbReference>
<dbReference type="KEGG" id="glz:GLAREA_02360"/>
<protein>
    <submittedName>
        <fullName evidence="2">Uncharacterized protein</fullName>
    </submittedName>
</protein>
<dbReference type="PROSITE" id="PS51257">
    <property type="entry name" value="PROKAR_LIPOPROTEIN"/>
    <property type="match status" value="1"/>
</dbReference>
<organism evidence="2 3">
    <name type="scientific">Glarea lozoyensis (strain ATCC 20868 / MF5171)</name>
    <dbReference type="NCBI Taxonomy" id="1116229"/>
    <lineage>
        <taxon>Eukaryota</taxon>
        <taxon>Fungi</taxon>
        <taxon>Dikarya</taxon>
        <taxon>Ascomycota</taxon>
        <taxon>Pezizomycotina</taxon>
        <taxon>Leotiomycetes</taxon>
        <taxon>Helotiales</taxon>
        <taxon>Helotiaceae</taxon>
        <taxon>Glarea</taxon>
    </lineage>
</organism>